<feature type="transmembrane region" description="Helical" evidence="1">
    <location>
        <begin position="71"/>
        <end position="94"/>
    </location>
</feature>
<sequence>MNIHNTDNEASNEYRVKTLRVFGGIQIGIGVLCGILSLAGVITDSVNLSKNCDYNDNSNYNYDDYYYRCDWYYYASPLLAFDIVCVIFSGWFILTGTFPFCMTPRRQSRWKCLKIAFMVCCIVGAAIFVPTVFSLGVVGAIFRAEYKSGAAVLSSIIALLGFVELVIAIVASSFCCCCSSFGSSERTFV</sequence>
<feature type="transmembrane region" description="Helical" evidence="1">
    <location>
        <begin position="115"/>
        <end position="142"/>
    </location>
</feature>
<gene>
    <name evidence="2" type="ORF">MGAL_10B078463</name>
</gene>
<dbReference type="EMBL" id="UYJE01001603">
    <property type="protein sequence ID" value="VDI03448.1"/>
    <property type="molecule type" value="Genomic_DNA"/>
</dbReference>
<evidence type="ECO:0000313" key="2">
    <source>
        <dbReference type="EMBL" id="VDI03448.1"/>
    </source>
</evidence>
<dbReference type="OrthoDB" id="6106241at2759"/>
<proteinExistence type="predicted"/>
<feature type="transmembrane region" description="Helical" evidence="1">
    <location>
        <begin position="148"/>
        <end position="176"/>
    </location>
</feature>
<evidence type="ECO:0000256" key="1">
    <source>
        <dbReference type="SAM" id="Phobius"/>
    </source>
</evidence>
<reference evidence="2" key="1">
    <citation type="submission" date="2018-11" db="EMBL/GenBank/DDBJ databases">
        <authorList>
            <person name="Alioto T."/>
            <person name="Alioto T."/>
        </authorList>
    </citation>
    <scope>NUCLEOTIDE SEQUENCE</scope>
</reference>
<accession>A0A8B6CDF1</accession>
<keyword evidence="1" id="KW-0472">Membrane</keyword>
<keyword evidence="3" id="KW-1185">Reference proteome</keyword>
<feature type="transmembrane region" description="Helical" evidence="1">
    <location>
        <begin position="21"/>
        <end position="42"/>
    </location>
</feature>
<evidence type="ECO:0000313" key="3">
    <source>
        <dbReference type="Proteomes" id="UP000596742"/>
    </source>
</evidence>
<protein>
    <submittedName>
        <fullName evidence="2">Uncharacterized protein</fullName>
    </submittedName>
</protein>
<keyword evidence="1" id="KW-0812">Transmembrane</keyword>
<keyword evidence="1" id="KW-1133">Transmembrane helix</keyword>
<dbReference type="AlphaFoldDB" id="A0A8B6CDF1"/>
<name>A0A8B6CDF1_MYTGA</name>
<comment type="caution">
    <text evidence="2">The sequence shown here is derived from an EMBL/GenBank/DDBJ whole genome shotgun (WGS) entry which is preliminary data.</text>
</comment>
<organism evidence="2 3">
    <name type="scientific">Mytilus galloprovincialis</name>
    <name type="common">Mediterranean mussel</name>
    <dbReference type="NCBI Taxonomy" id="29158"/>
    <lineage>
        <taxon>Eukaryota</taxon>
        <taxon>Metazoa</taxon>
        <taxon>Spiralia</taxon>
        <taxon>Lophotrochozoa</taxon>
        <taxon>Mollusca</taxon>
        <taxon>Bivalvia</taxon>
        <taxon>Autobranchia</taxon>
        <taxon>Pteriomorphia</taxon>
        <taxon>Mytilida</taxon>
        <taxon>Mytiloidea</taxon>
        <taxon>Mytilidae</taxon>
        <taxon>Mytilinae</taxon>
        <taxon>Mytilus</taxon>
    </lineage>
</organism>
<dbReference type="Proteomes" id="UP000596742">
    <property type="component" value="Unassembled WGS sequence"/>
</dbReference>